<dbReference type="InterPro" id="IPR013766">
    <property type="entry name" value="Thioredoxin_domain"/>
</dbReference>
<dbReference type="Pfam" id="PF13905">
    <property type="entry name" value="Thioredoxin_8"/>
    <property type="match status" value="1"/>
</dbReference>
<gene>
    <name evidence="3" type="ORF">F2N06_00925</name>
</gene>
<organism evidence="3">
    <name type="scientific">Campylobacter jejuni</name>
    <dbReference type="NCBI Taxonomy" id="197"/>
    <lineage>
        <taxon>Bacteria</taxon>
        <taxon>Pseudomonadati</taxon>
        <taxon>Campylobacterota</taxon>
        <taxon>Epsilonproteobacteria</taxon>
        <taxon>Campylobacterales</taxon>
        <taxon>Campylobacteraceae</taxon>
        <taxon>Campylobacter</taxon>
    </lineage>
</organism>
<feature type="domain" description="Thioredoxin" evidence="2">
    <location>
        <begin position="37"/>
        <end position="185"/>
    </location>
</feature>
<reference evidence="3" key="1">
    <citation type="submission" date="2019-09" db="EMBL/GenBank/DDBJ databases">
        <authorList>
            <consortium name="GenomeTrakr network: Whole genome sequencing for foodborne pathogen traceback"/>
        </authorList>
    </citation>
    <scope>NUCLEOTIDE SEQUENCE [LARGE SCALE GENOMIC DNA]</scope>
    <source>
        <strain evidence="3">TTU_583</strain>
    </source>
</reference>
<protein>
    <submittedName>
        <fullName evidence="3">TlpA family protein disulfide reductase</fullName>
    </submittedName>
</protein>
<comment type="caution">
    <text evidence="3">The sequence shown here is derived from an EMBL/GenBank/DDBJ whole genome shotgun (WGS) entry which is preliminary data.</text>
</comment>
<sequence>MKIKKVFTLALLLGFFVACSNDKEKDQSDMNASVQSSLSQSDNLRFNLNLIDGNSIFIKKDNENFNFADGDKATLFVFFTTWCSPCIAEIPHLNKLQEKYKDQFNIVGVLLEDKSDEELKAFAQKNQILYKIANGENNYLLAKILGGVNGIPTMFLYNKNSQLINQYLGLIPEEMLEIDIQKAIL</sequence>
<evidence type="ECO:0000256" key="1">
    <source>
        <dbReference type="SAM" id="SignalP"/>
    </source>
</evidence>
<dbReference type="InterPro" id="IPR036249">
    <property type="entry name" value="Thioredoxin-like_sf"/>
</dbReference>
<evidence type="ECO:0000259" key="2">
    <source>
        <dbReference type="PROSITE" id="PS51352"/>
    </source>
</evidence>
<dbReference type="PANTHER" id="PTHR42852">
    <property type="entry name" value="THIOL:DISULFIDE INTERCHANGE PROTEIN DSBE"/>
    <property type="match status" value="1"/>
</dbReference>
<dbReference type="EMBL" id="AAKUWM010000001">
    <property type="protein sequence ID" value="ECV9656576.1"/>
    <property type="molecule type" value="Genomic_DNA"/>
</dbReference>
<dbReference type="PANTHER" id="PTHR42852:SF13">
    <property type="entry name" value="PROTEIN DIPZ"/>
    <property type="match status" value="1"/>
</dbReference>
<dbReference type="Gene3D" id="3.40.30.10">
    <property type="entry name" value="Glutaredoxin"/>
    <property type="match status" value="1"/>
</dbReference>
<dbReference type="PROSITE" id="PS51257">
    <property type="entry name" value="PROKAR_LIPOPROTEIN"/>
    <property type="match status" value="1"/>
</dbReference>
<dbReference type="SUPFAM" id="SSF52833">
    <property type="entry name" value="Thioredoxin-like"/>
    <property type="match status" value="1"/>
</dbReference>
<name>A0A698FIJ7_CAMJU</name>
<dbReference type="CDD" id="cd02966">
    <property type="entry name" value="TlpA_like_family"/>
    <property type="match status" value="1"/>
</dbReference>
<dbReference type="AlphaFoldDB" id="A0A698FIJ7"/>
<keyword evidence="1" id="KW-0732">Signal</keyword>
<dbReference type="InterPro" id="IPR012336">
    <property type="entry name" value="Thioredoxin-like_fold"/>
</dbReference>
<dbReference type="PROSITE" id="PS51352">
    <property type="entry name" value="THIOREDOXIN_2"/>
    <property type="match status" value="1"/>
</dbReference>
<feature type="signal peptide" evidence="1">
    <location>
        <begin position="1"/>
        <end position="20"/>
    </location>
</feature>
<accession>A0A698FIJ7</accession>
<proteinExistence type="predicted"/>
<evidence type="ECO:0000313" key="3">
    <source>
        <dbReference type="EMBL" id="ECV9656576.1"/>
    </source>
</evidence>
<dbReference type="InterPro" id="IPR050553">
    <property type="entry name" value="Thioredoxin_ResA/DsbE_sf"/>
</dbReference>
<feature type="chain" id="PRO_5025444748" evidence="1">
    <location>
        <begin position="21"/>
        <end position="185"/>
    </location>
</feature>